<dbReference type="Proteomes" id="UP000319980">
    <property type="component" value="Unassembled WGS sequence"/>
</dbReference>
<dbReference type="PANTHER" id="PTHR44051:SF8">
    <property type="entry name" value="GLUTATHIONE S-TRANSFERASE GSTA"/>
    <property type="match status" value="1"/>
</dbReference>
<organism evidence="3 4">
    <name type="scientific">Luteimonas marina</name>
    <dbReference type="NCBI Taxonomy" id="488485"/>
    <lineage>
        <taxon>Bacteria</taxon>
        <taxon>Pseudomonadati</taxon>
        <taxon>Pseudomonadota</taxon>
        <taxon>Gammaproteobacteria</taxon>
        <taxon>Lysobacterales</taxon>
        <taxon>Lysobacteraceae</taxon>
        <taxon>Luteimonas</taxon>
    </lineage>
</organism>
<dbReference type="Pfam" id="PF13410">
    <property type="entry name" value="GST_C_2"/>
    <property type="match status" value="1"/>
</dbReference>
<dbReference type="RefSeq" id="WP_146384407.1">
    <property type="nucleotide sequence ID" value="NZ_VOHK01000001.1"/>
</dbReference>
<dbReference type="SUPFAM" id="SSF47616">
    <property type="entry name" value="GST C-terminal domain-like"/>
    <property type="match status" value="1"/>
</dbReference>
<keyword evidence="3" id="KW-0808">Transferase</keyword>
<dbReference type="SFLD" id="SFLDG00358">
    <property type="entry name" value="Main_(cytGST)"/>
    <property type="match status" value="1"/>
</dbReference>
<reference evidence="3 4" key="1">
    <citation type="journal article" date="2008" name="Int. J. Syst. Evol. Microbiol.">
        <title>Luteimonas marina sp. nov., isolated from seawater.</title>
        <authorList>
            <person name="Baik K.S."/>
            <person name="Park S.C."/>
            <person name="Kim M.S."/>
            <person name="Kim E.M."/>
            <person name="Park C."/>
            <person name="Chun J."/>
            <person name="Seong C.N."/>
        </authorList>
    </citation>
    <scope>NUCLEOTIDE SEQUENCE [LARGE SCALE GENOMIC DNA]</scope>
    <source>
        <strain evidence="3 4">FR1330</strain>
    </source>
</reference>
<dbReference type="GO" id="GO:0004364">
    <property type="term" value="F:glutathione transferase activity"/>
    <property type="evidence" value="ECO:0007669"/>
    <property type="project" value="UniProtKB-EC"/>
</dbReference>
<dbReference type="Pfam" id="PF13409">
    <property type="entry name" value="GST_N_2"/>
    <property type="match status" value="1"/>
</dbReference>
<dbReference type="Gene3D" id="3.40.30.10">
    <property type="entry name" value="Glutaredoxin"/>
    <property type="match status" value="1"/>
</dbReference>
<dbReference type="CDD" id="cd03188">
    <property type="entry name" value="GST_C_Beta"/>
    <property type="match status" value="1"/>
</dbReference>
<dbReference type="SUPFAM" id="SSF52833">
    <property type="entry name" value="Thioredoxin-like"/>
    <property type="match status" value="1"/>
</dbReference>
<dbReference type="PROSITE" id="PS50404">
    <property type="entry name" value="GST_NTER"/>
    <property type="match status" value="1"/>
</dbReference>
<evidence type="ECO:0000313" key="4">
    <source>
        <dbReference type="Proteomes" id="UP000319980"/>
    </source>
</evidence>
<dbReference type="NCBIfam" id="NF007831">
    <property type="entry name" value="PRK10542.1"/>
    <property type="match status" value="1"/>
</dbReference>
<dbReference type="PROSITE" id="PS50405">
    <property type="entry name" value="GST_CTER"/>
    <property type="match status" value="1"/>
</dbReference>
<accession>A0A5C5UCK1</accession>
<dbReference type="CDD" id="cd03057">
    <property type="entry name" value="GST_N_Beta"/>
    <property type="match status" value="1"/>
</dbReference>
<dbReference type="InterPro" id="IPR004045">
    <property type="entry name" value="Glutathione_S-Trfase_N"/>
</dbReference>
<keyword evidence="4" id="KW-1185">Reference proteome</keyword>
<dbReference type="OrthoDB" id="8772754at2"/>
<feature type="domain" description="GST C-terminal" evidence="2">
    <location>
        <begin position="87"/>
        <end position="202"/>
    </location>
</feature>
<protein>
    <submittedName>
        <fullName evidence="3">Glutathione transferase GstA</fullName>
        <ecNumber evidence="3">2.5.1.18</ecNumber>
    </submittedName>
</protein>
<name>A0A5C5UCK1_9GAMM</name>
<dbReference type="InterPro" id="IPR036249">
    <property type="entry name" value="Thioredoxin-like_sf"/>
</dbReference>
<dbReference type="EMBL" id="VOHK01000001">
    <property type="protein sequence ID" value="TWT23320.1"/>
    <property type="molecule type" value="Genomic_DNA"/>
</dbReference>
<feature type="domain" description="GST N-terminal" evidence="1">
    <location>
        <begin position="1"/>
        <end position="81"/>
    </location>
</feature>
<dbReference type="AlphaFoldDB" id="A0A5C5UCK1"/>
<dbReference type="Gene3D" id="1.20.1050.10">
    <property type="match status" value="1"/>
</dbReference>
<dbReference type="InterPro" id="IPR036282">
    <property type="entry name" value="Glutathione-S-Trfase_C_sf"/>
</dbReference>
<dbReference type="InterPro" id="IPR040079">
    <property type="entry name" value="Glutathione_S-Trfase"/>
</dbReference>
<dbReference type="SFLD" id="SFLDS00019">
    <property type="entry name" value="Glutathione_Transferase_(cytos"/>
    <property type="match status" value="1"/>
</dbReference>
<proteinExistence type="predicted"/>
<evidence type="ECO:0000259" key="2">
    <source>
        <dbReference type="PROSITE" id="PS50405"/>
    </source>
</evidence>
<evidence type="ECO:0000259" key="1">
    <source>
        <dbReference type="PROSITE" id="PS50404"/>
    </source>
</evidence>
<evidence type="ECO:0000313" key="3">
    <source>
        <dbReference type="EMBL" id="TWT23320.1"/>
    </source>
</evidence>
<sequence>MKLYYAPGTCSLVPHILLRETGTPFSLARVDLKRHLIEGEGDLHAVNPKGKVPVLELADGRRLTEGPVIAQFIAERAGDRALLPDTGDPSRYRVLEWQAYISSELHKCFSPLFNPALDPASRQVFLAELRRKFVWIDAQLADRGFLHGSHFTLADAYLFTVAGWSRLVGPDLADLRHLQDFLSGIAARPAVQEAMRAEGMPA</sequence>
<dbReference type="PANTHER" id="PTHR44051">
    <property type="entry name" value="GLUTATHIONE S-TRANSFERASE-RELATED"/>
    <property type="match status" value="1"/>
</dbReference>
<comment type="caution">
    <text evidence="3">The sequence shown here is derived from an EMBL/GenBank/DDBJ whole genome shotgun (WGS) entry which is preliminary data.</text>
</comment>
<dbReference type="SFLD" id="SFLDG01150">
    <property type="entry name" value="Main.1:_Beta-like"/>
    <property type="match status" value="1"/>
</dbReference>
<dbReference type="EC" id="2.5.1.18" evidence="3"/>
<dbReference type="InterPro" id="IPR010987">
    <property type="entry name" value="Glutathione-S-Trfase_C-like"/>
</dbReference>
<gene>
    <name evidence="3" type="primary">gstA</name>
    <name evidence="3" type="ORF">FQY83_01325</name>
</gene>